<dbReference type="Proteomes" id="UP000730618">
    <property type="component" value="Unassembled WGS sequence"/>
</dbReference>
<dbReference type="InterPro" id="IPR003313">
    <property type="entry name" value="AraC-bd"/>
</dbReference>
<dbReference type="EMBL" id="CAJVCE010000003">
    <property type="protein sequence ID" value="CAG7628305.1"/>
    <property type="molecule type" value="Genomic_DNA"/>
</dbReference>
<dbReference type="InterPro" id="IPR018060">
    <property type="entry name" value="HTH_AraC"/>
</dbReference>
<evidence type="ECO:0000256" key="1">
    <source>
        <dbReference type="ARBA" id="ARBA00023125"/>
    </source>
</evidence>
<protein>
    <submittedName>
        <fullName evidence="3">HTH-type transcriptional activator RhaS</fullName>
    </submittedName>
</protein>
<dbReference type="PANTHER" id="PTHR43280">
    <property type="entry name" value="ARAC-FAMILY TRANSCRIPTIONAL REGULATOR"/>
    <property type="match status" value="1"/>
</dbReference>
<feature type="domain" description="HTH araC/xylS-type" evidence="2">
    <location>
        <begin position="187"/>
        <end position="285"/>
    </location>
</feature>
<name>A0ABN7THN2_9BACL</name>
<evidence type="ECO:0000259" key="2">
    <source>
        <dbReference type="PROSITE" id="PS01124"/>
    </source>
</evidence>
<dbReference type="RefSeq" id="WP_218097779.1">
    <property type="nucleotide sequence ID" value="NZ_CAJVCE010000003.1"/>
</dbReference>
<evidence type="ECO:0000313" key="4">
    <source>
        <dbReference type="Proteomes" id="UP000730618"/>
    </source>
</evidence>
<comment type="caution">
    <text evidence="3">The sequence shown here is derived from an EMBL/GenBank/DDBJ whole genome shotgun (WGS) entry which is preliminary data.</text>
</comment>
<accession>A0ABN7THN2</accession>
<dbReference type="PROSITE" id="PS01124">
    <property type="entry name" value="HTH_ARAC_FAMILY_2"/>
    <property type="match status" value="1"/>
</dbReference>
<keyword evidence="1" id="KW-0238">DNA-binding</keyword>
<dbReference type="PANTHER" id="PTHR43280:SF28">
    <property type="entry name" value="HTH-TYPE TRANSCRIPTIONAL ACTIVATOR RHAS"/>
    <property type="match status" value="1"/>
</dbReference>
<proteinExistence type="predicted"/>
<dbReference type="Pfam" id="PF12833">
    <property type="entry name" value="HTH_18"/>
    <property type="match status" value="1"/>
</dbReference>
<dbReference type="Pfam" id="PF02311">
    <property type="entry name" value="AraC_binding"/>
    <property type="match status" value="1"/>
</dbReference>
<evidence type="ECO:0000313" key="3">
    <source>
        <dbReference type="EMBL" id="CAG7628305.1"/>
    </source>
</evidence>
<reference evidence="3 4" key="1">
    <citation type="submission" date="2021-06" db="EMBL/GenBank/DDBJ databases">
        <authorList>
            <person name="Criscuolo A."/>
        </authorList>
    </citation>
    <scope>NUCLEOTIDE SEQUENCE [LARGE SCALE GENOMIC DNA]</scope>
    <source>
        <strain evidence="4">CIP 111802</strain>
    </source>
</reference>
<sequence length="290" mass="33536">MDISLRLRSGTYSVTMINTRYVENRSGLFSKLHSHPVYHLMYITGGSGTFQVNGTDTEATEGLLYLISPNEPHQFAASREHPLSNYASTFMLVAEDERPSEDSLFDLIEEYYGHALPESVRRSPLLIPSPFRSFITEGFQQIIHHQQLLHDDLQGKLRQIELVFRIFDVVQRIGLTKVRAKKQNTVAGLLTFIQSNLHRSLTLEELADHIHMTPNYLCRLFKREMGVTPHRYLQTLRMEKAEKLLLYTDDPVYLIAEQLGFEDVSYFSRVFRTEKGLTPTAYRDLKRPGR</sequence>
<keyword evidence="4" id="KW-1185">Reference proteome</keyword>
<gene>
    <name evidence="3" type="primary">rhaS_10</name>
    <name evidence="3" type="ORF">PAECIP111802_01443</name>
</gene>
<dbReference type="SMART" id="SM00342">
    <property type="entry name" value="HTH_ARAC"/>
    <property type="match status" value="1"/>
</dbReference>
<organism evidence="3 4">
    <name type="scientific">Paenibacillus allorhizosphaerae</name>
    <dbReference type="NCBI Taxonomy" id="2849866"/>
    <lineage>
        <taxon>Bacteria</taxon>
        <taxon>Bacillati</taxon>
        <taxon>Bacillota</taxon>
        <taxon>Bacilli</taxon>
        <taxon>Bacillales</taxon>
        <taxon>Paenibacillaceae</taxon>
        <taxon>Paenibacillus</taxon>
    </lineage>
</organism>